<dbReference type="PRINTS" id="PR00377">
    <property type="entry name" value="IMPHPHTASES"/>
</dbReference>
<feature type="binding site" evidence="12">
    <location>
        <position position="87"/>
    </location>
    <ligand>
        <name>Mg(2+)</name>
        <dbReference type="ChEBI" id="CHEBI:18420"/>
        <label>1</label>
        <note>catalytic</note>
    </ligand>
</feature>
<dbReference type="InterPro" id="IPR020583">
    <property type="entry name" value="Inositol_monoP_metal-BS"/>
</dbReference>
<keyword evidence="5" id="KW-0028">Amino-acid biosynthesis</keyword>
<evidence type="ECO:0000256" key="6">
    <source>
        <dbReference type="ARBA" id="ARBA00022723"/>
    </source>
</evidence>
<evidence type="ECO:0000256" key="10">
    <source>
        <dbReference type="ARBA" id="ARBA00049158"/>
    </source>
</evidence>
<comment type="catalytic activity">
    <reaction evidence="10">
        <text>L-histidinol phosphate + H2O = L-histidinol + phosphate</text>
        <dbReference type="Rhea" id="RHEA:14465"/>
        <dbReference type="ChEBI" id="CHEBI:15377"/>
        <dbReference type="ChEBI" id="CHEBI:43474"/>
        <dbReference type="ChEBI" id="CHEBI:57699"/>
        <dbReference type="ChEBI" id="CHEBI:57980"/>
        <dbReference type="EC" id="3.1.3.15"/>
    </reaction>
</comment>
<evidence type="ECO:0000256" key="5">
    <source>
        <dbReference type="ARBA" id="ARBA00022605"/>
    </source>
</evidence>
<dbReference type="GO" id="GO:0004401">
    <property type="term" value="F:histidinol-phosphatase activity"/>
    <property type="evidence" value="ECO:0007669"/>
    <property type="project" value="UniProtKB-UniRule"/>
</dbReference>
<evidence type="ECO:0000256" key="12">
    <source>
        <dbReference type="PIRSR" id="PIRSR600760-2"/>
    </source>
</evidence>
<dbReference type="PANTHER" id="PTHR43200">
    <property type="entry name" value="PHOSPHATASE"/>
    <property type="match status" value="1"/>
</dbReference>
<dbReference type="Pfam" id="PF00459">
    <property type="entry name" value="Inositol_P"/>
    <property type="match status" value="1"/>
</dbReference>
<dbReference type="FunFam" id="3.30.540.10:FF:000030">
    <property type="entry name" value="Inositol monophosphatase"/>
    <property type="match status" value="1"/>
</dbReference>
<proteinExistence type="inferred from homology"/>
<dbReference type="InterPro" id="IPR000760">
    <property type="entry name" value="Inositol_monophosphatase-like"/>
</dbReference>
<dbReference type="Gene3D" id="3.30.540.10">
    <property type="entry name" value="Fructose-1,6-Bisphosphatase, subunit A, domain 1"/>
    <property type="match status" value="1"/>
</dbReference>
<dbReference type="InterPro" id="IPR051090">
    <property type="entry name" value="Inositol_monoP_superfamily"/>
</dbReference>
<evidence type="ECO:0000256" key="7">
    <source>
        <dbReference type="ARBA" id="ARBA00022801"/>
    </source>
</evidence>
<keyword evidence="8 12" id="KW-0460">Magnesium</keyword>
<evidence type="ECO:0000256" key="4">
    <source>
        <dbReference type="ARBA" id="ARBA00013085"/>
    </source>
</evidence>
<evidence type="ECO:0000256" key="8">
    <source>
        <dbReference type="ARBA" id="ARBA00022842"/>
    </source>
</evidence>
<dbReference type="EC" id="3.1.3.15" evidence="4 11"/>
<feature type="binding site" evidence="12">
    <location>
        <position position="68"/>
    </location>
    <ligand>
        <name>Mg(2+)</name>
        <dbReference type="ChEBI" id="CHEBI:18420"/>
        <label>1</label>
        <note>catalytic</note>
    </ligand>
</feature>
<reference evidence="13" key="1">
    <citation type="submission" date="2024-05" db="EMBL/GenBank/DDBJ databases">
        <authorList>
            <person name="Yang L."/>
            <person name="Pan L."/>
        </authorList>
    </citation>
    <scope>NUCLEOTIDE SEQUENCE</scope>
    <source>
        <strain evidence="13">FCG-7</strain>
    </source>
</reference>
<dbReference type="RefSeq" id="WP_348944283.1">
    <property type="nucleotide sequence ID" value="NZ_CP157355.1"/>
</dbReference>
<evidence type="ECO:0000313" key="13">
    <source>
        <dbReference type="EMBL" id="XBL99901.1"/>
    </source>
</evidence>
<name>A0AAU7F7N0_9NEIS</name>
<organism evidence="13">
    <name type="scientific">Chitinibacter mangrovi</name>
    <dbReference type="NCBI Taxonomy" id="3153927"/>
    <lineage>
        <taxon>Bacteria</taxon>
        <taxon>Pseudomonadati</taxon>
        <taxon>Pseudomonadota</taxon>
        <taxon>Betaproteobacteria</taxon>
        <taxon>Neisseriales</taxon>
        <taxon>Chitinibacteraceae</taxon>
        <taxon>Chitinibacter</taxon>
    </lineage>
</organism>
<evidence type="ECO:0000256" key="9">
    <source>
        <dbReference type="ARBA" id="ARBA00023102"/>
    </source>
</evidence>
<keyword evidence="6 12" id="KW-0479">Metal-binding</keyword>
<feature type="binding site" evidence="12">
    <location>
        <position position="208"/>
    </location>
    <ligand>
        <name>Mg(2+)</name>
        <dbReference type="ChEBI" id="CHEBI:18420"/>
        <label>1</label>
        <note>catalytic</note>
    </ligand>
</feature>
<dbReference type="PROSITE" id="PS00629">
    <property type="entry name" value="IMP_1"/>
    <property type="match status" value="1"/>
</dbReference>
<evidence type="ECO:0000256" key="3">
    <source>
        <dbReference type="ARBA" id="ARBA00009759"/>
    </source>
</evidence>
<sequence length="258" mass="27402">MIASPEHIAFAKKLADASAAVIRPYYRSGLAIDDKSDDSPVTQADREAELAMRALINAERPQDGIIGEEFGAERDDADWVWVLDPVDGTKAFITGRPLFVTLIGLLHKGVPVLGVINQPIANERWVGVVGQGCTLNDAPVSISQISDFSRARIGTTGPQYFSEAGRSAFMQLQQGGRFTVYGGDGYQYALVATGGLDLVIEEGLKLHDFAAVAPVVIAAGGIMTDWQGAALTRQSAGRVIAAATPQVYQAALDAMRAV</sequence>
<evidence type="ECO:0000256" key="2">
    <source>
        <dbReference type="ARBA" id="ARBA00004970"/>
    </source>
</evidence>
<dbReference type="GO" id="GO:0000105">
    <property type="term" value="P:L-histidine biosynthetic process"/>
    <property type="evidence" value="ECO:0007669"/>
    <property type="project" value="UniProtKB-UniRule"/>
</dbReference>
<dbReference type="KEGG" id="cmav:ABHF33_12620"/>
<dbReference type="EMBL" id="CP157355">
    <property type="protein sequence ID" value="XBL99901.1"/>
    <property type="molecule type" value="Genomic_DNA"/>
</dbReference>
<evidence type="ECO:0000256" key="11">
    <source>
        <dbReference type="NCBIfam" id="TIGR02067"/>
    </source>
</evidence>
<dbReference type="NCBIfam" id="TIGR02067">
    <property type="entry name" value="his_9_HisN"/>
    <property type="match status" value="1"/>
</dbReference>
<comment type="cofactor">
    <cofactor evidence="1 12">
        <name>Mg(2+)</name>
        <dbReference type="ChEBI" id="CHEBI:18420"/>
    </cofactor>
</comment>
<dbReference type="InterPro" id="IPR011809">
    <property type="entry name" value="His_9_proposed"/>
</dbReference>
<dbReference type="PANTHER" id="PTHR43200:SF6">
    <property type="entry name" value="3'(2'),5'-BISPHOSPHATE NUCLEOTIDASE"/>
    <property type="match status" value="1"/>
</dbReference>
<gene>
    <name evidence="13" type="primary">hisN</name>
    <name evidence="13" type="ORF">ABHF33_12620</name>
</gene>
<dbReference type="AlphaFoldDB" id="A0AAU7F7N0"/>
<dbReference type="SUPFAM" id="SSF56655">
    <property type="entry name" value="Carbohydrate phosphatase"/>
    <property type="match status" value="1"/>
</dbReference>
<dbReference type="CDD" id="cd01641">
    <property type="entry name" value="Bacterial_IMPase_like_1"/>
    <property type="match status" value="1"/>
</dbReference>
<keyword evidence="9" id="KW-0368">Histidine biosynthesis</keyword>
<comment type="pathway">
    <text evidence="2">Amino-acid biosynthesis; L-histidine biosynthesis; L-histidine from 5-phospho-alpha-D-ribose 1-diphosphate: step 8/9.</text>
</comment>
<comment type="similarity">
    <text evidence="3">Belongs to the inositol monophosphatase superfamily.</text>
</comment>
<feature type="binding site" evidence="12">
    <location>
        <position position="84"/>
    </location>
    <ligand>
        <name>Mg(2+)</name>
        <dbReference type="ChEBI" id="CHEBI:18420"/>
        <label>1</label>
        <note>catalytic</note>
    </ligand>
</feature>
<dbReference type="Gene3D" id="3.40.190.80">
    <property type="match status" value="1"/>
</dbReference>
<keyword evidence="7 13" id="KW-0378">Hydrolase</keyword>
<dbReference type="GO" id="GO:0046872">
    <property type="term" value="F:metal ion binding"/>
    <property type="evidence" value="ECO:0007669"/>
    <property type="project" value="UniProtKB-KW"/>
</dbReference>
<accession>A0AAU7F7N0</accession>
<evidence type="ECO:0000256" key="1">
    <source>
        <dbReference type="ARBA" id="ARBA00001946"/>
    </source>
</evidence>
<protein>
    <recommendedName>
        <fullName evidence="4 11">Histidinol-phosphatase</fullName>
        <ecNumber evidence="4 11">3.1.3.15</ecNumber>
    </recommendedName>
</protein>